<reference evidence="1 2" key="1">
    <citation type="submission" date="2018-06" db="EMBL/GenBank/DDBJ databases">
        <title>Genomic Encyclopedia of Archaeal and Bacterial Type Strains, Phase II (KMG-II): from individual species to whole genera.</title>
        <authorList>
            <person name="Goeker M."/>
        </authorList>
    </citation>
    <scope>NUCLEOTIDE SEQUENCE [LARGE SCALE GENOMIC DNA]</scope>
    <source>
        <strain evidence="1 2">DSM 22011</strain>
    </source>
</reference>
<dbReference type="AlphaFoldDB" id="A0A327XIV1"/>
<protein>
    <submittedName>
        <fullName evidence="1">Uncharacterized protein</fullName>
    </submittedName>
</protein>
<proteinExistence type="predicted"/>
<dbReference type="EMBL" id="QLMG01000073">
    <property type="protein sequence ID" value="RAK09028.1"/>
    <property type="molecule type" value="Genomic_DNA"/>
</dbReference>
<organism evidence="1 2">
    <name type="scientific">Salipiger aestuarii</name>
    <dbReference type="NCBI Taxonomy" id="568098"/>
    <lineage>
        <taxon>Bacteria</taxon>
        <taxon>Pseudomonadati</taxon>
        <taxon>Pseudomonadota</taxon>
        <taxon>Alphaproteobacteria</taxon>
        <taxon>Rhodobacterales</taxon>
        <taxon>Roseobacteraceae</taxon>
        <taxon>Salipiger</taxon>
    </lineage>
</organism>
<name>A0A327XIV1_9RHOB</name>
<evidence type="ECO:0000313" key="2">
    <source>
        <dbReference type="Proteomes" id="UP000249165"/>
    </source>
</evidence>
<accession>A0A327XIV1</accession>
<comment type="caution">
    <text evidence="1">The sequence shown here is derived from an EMBL/GenBank/DDBJ whole genome shotgun (WGS) entry which is preliminary data.</text>
</comment>
<dbReference type="RefSeq" id="WP_009506064.1">
    <property type="nucleotide sequence ID" value="NZ_QLMG01000073.1"/>
</dbReference>
<sequence>MKRLPMNFRAAVEAIGSDEVPVILIEIRHPELAAPIRLSTDNAELIEETPEGQIRGTRSSWRGADPATEPFLCMAASAVFPSALEQSPEAGSLVLDNLHPEMARLILSFQDIATISLAAVMADVPDIAIRQSCDLDITSATITGGEITLRYGFVAQMGQGVILRIQHDRREA</sequence>
<keyword evidence="2" id="KW-1185">Reference proteome</keyword>
<gene>
    <name evidence="1" type="ORF">ATI53_10732</name>
</gene>
<dbReference type="Proteomes" id="UP000249165">
    <property type="component" value="Unassembled WGS sequence"/>
</dbReference>
<evidence type="ECO:0000313" key="1">
    <source>
        <dbReference type="EMBL" id="RAK09028.1"/>
    </source>
</evidence>
<dbReference type="OrthoDB" id="7691601at2"/>